<keyword evidence="7 11" id="KW-0198">Cysteine biosynthesis</keyword>
<proteinExistence type="inferred from homology"/>
<dbReference type="Gene3D" id="3.40.50.1100">
    <property type="match status" value="2"/>
</dbReference>
<dbReference type="PROSITE" id="PS00901">
    <property type="entry name" value="CYS_SYNTHASE"/>
    <property type="match status" value="1"/>
</dbReference>
<dbReference type="InterPro" id="IPR005856">
    <property type="entry name" value="Cys_synth"/>
</dbReference>
<keyword evidence="14" id="KW-1185">Reference proteome</keyword>
<evidence type="ECO:0000256" key="9">
    <source>
        <dbReference type="PIRSR" id="PIRSR605856-50"/>
    </source>
</evidence>
<dbReference type="InterPro" id="IPR001926">
    <property type="entry name" value="TrpB-like_PALP"/>
</dbReference>
<feature type="binding site" evidence="9">
    <location>
        <position position="72"/>
    </location>
    <ligand>
        <name>pyridoxal 5'-phosphate</name>
        <dbReference type="ChEBI" id="CHEBI:597326"/>
    </ligand>
</feature>
<comment type="pathway">
    <text evidence="2">Amino-acid biosynthesis; L-cysteine biosynthesis; L-cysteine from L-serine: step 2/2.</text>
</comment>
<dbReference type="InterPro" id="IPR036052">
    <property type="entry name" value="TrpB-like_PALP_sf"/>
</dbReference>
<reference evidence="13 14" key="1">
    <citation type="submission" date="2016-10" db="EMBL/GenBank/DDBJ databases">
        <authorList>
            <person name="de Groot N.N."/>
        </authorList>
    </citation>
    <scope>NUCLEOTIDE SEQUENCE [LARGE SCALE GENOMIC DNA]</scope>
    <source>
        <strain evidence="13">1</strain>
    </source>
</reference>
<evidence type="ECO:0000256" key="8">
    <source>
        <dbReference type="ARBA" id="ARBA00047931"/>
    </source>
</evidence>
<dbReference type="AlphaFoldDB" id="A0A1G5SJD1"/>
<dbReference type="EC" id="2.5.1.47" evidence="11"/>
<name>A0A1G5SJD1_9PROT</name>
<gene>
    <name evidence="13" type="primary">cysM</name>
    <name evidence="13" type="ORF">NSMM_560008</name>
</gene>
<evidence type="ECO:0000256" key="10">
    <source>
        <dbReference type="PIRSR" id="PIRSR605856-51"/>
    </source>
</evidence>
<comment type="catalytic activity">
    <reaction evidence="8 11">
        <text>O-acetyl-L-serine + hydrogen sulfide = L-cysteine + acetate</text>
        <dbReference type="Rhea" id="RHEA:14829"/>
        <dbReference type="ChEBI" id="CHEBI:29919"/>
        <dbReference type="ChEBI" id="CHEBI:30089"/>
        <dbReference type="ChEBI" id="CHEBI:35235"/>
        <dbReference type="ChEBI" id="CHEBI:58340"/>
        <dbReference type="EC" id="2.5.1.47"/>
    </reaction>
</comment>
<dbReference type="EMBL" id="FMWO01000065">
    <property type="protein sequence ID" value="SCZ86469.1"/>
    <property type="molecule type" value="Genomic_DNA"/>
</dbReference>
<dbReference type="GO" id="GO:0016787">
    <property type="term" value="F:hydrolase activity"/>
    <property type="evidence" value="ECO:0007669"/>
    <property type="project" value="UniProtKB-KW"/>
</dbReference>
<evidence type="ECO:0000256" key="6">
    <source>
        <dbReference type="ARBA" id="ARBA00022898"/>
    </source>
</evidence>
<dbReference type="SUPFAM" id="SSF53686">
    <property type="entry name" value="Tryptophan synthase beta subunit-like PLP-dependent enzymes"/>
    <property type="match status" value="1"/>
</dbReference>
<evidence type="ECO:0000259" key="12">
    <source>
        <dbReference type="Pfam" id="PF00291"/>
    </source>
</evidence>
<dbReference type="InterPro" id="IPR005858">
    <property type="entry name" value="CysM"/>
</dbReference>
<dbReference type="InterPro" id="IPR001216">
    <property type="entry name" value="P-phosphate_BS"/>
</dbReference>
<comment type="similarity">
    <text evidence="3 11">Belongs to the cysteine synthase/cystathionine beta-synthase family.</text>
</comment>
<evidence type="ECO:0000256" key="1">
    <source>
        <dbReference type="ARBA" id="ARBA00001933"/>
    </source>
</evidence>
<dbReference type="CDD" id="cd01561">
    <property type="entry name" value="CBS_like"/>
    <property type="match status" value="1"/>
</dbReference>
<evidence type="ECO:0000256" key="7">
    <source>
        <dbReference type="ARBA" id="ARBA00023192"/>
    </source>
</evidence>
<dbReference type="NCBIfam" id="TIGR01136">
    <property type="entry name" value="cysKM"/>
    <property type="match status" value="1"/>
</dbReference>
<dbReference type="FunFam" id="3.40.50.1100:FF:000003">
    <property type="entry name" value="Cystathionine beta-synthase"/>
    <property type="match status" value="1"/>
</dbReference>
<dbReference type="OrthoDB" id="9805733at2"/>
<evidence type="ECO:0000256" key="3">
    <source>
        <dbReference type="ARBA" id="ARBA00007103"/>
    </source>
</evidence>
<evidence type="ECO:0000256" key="2">
    <source>
        <dbReference type="ARBA" id="ARBA00004962"/>
    </source>
</evidence>
<organism evidence="13 14">
    <name type="scientific">Nitrosomonas mobilis</name>
    <dbReference type="NCBI Taxonomy" id="51642"/>
    <lineage>
        <taxon>Bacteria</taxon>
        <taxon>Pseudomonadati</taxon>
        <taxon>Pseudomonadota</taxon>
        <taxon>Betaproteobacteria</taxon>
        <taxon>Nitrosomonadales</taxon>
        <taxon>Nitrosomonadaceae</taxon>
        <taxon>Nitrosomonas</taxon>
    </lineage>
</organism>
<comment type="cofactor">
    <cofactor evidence="1 9 11">
        <name>pyridoxal 5'-phosphate</name>
        <dbReference type="ChEBI" id="CHEBI:597326"/>
    </cofactor>
</comment>
<dbReference type="GO" id="GO:0004124">
    <property type="term" value="F:cysteine synthase activity"/>
    <property type="evidence" value="ECO:0007669"/>
    <property type="project" value="UniProtKB-UniRule"/>
</dbReference>
<dbReference type="UniPathway" id="UPA00136">
    <property type="reaction ID" value="UER00200"/>
</dbReference>
<keyword evidence="4 11" id="KW-0028">Amino-acid biosynthesis</keyword>
<keyword evidence="6 9" id="KW-0663">Pyridoxal phosphate</keyword>
<dbReference type="GO" id="GO:0006535">
    <property type="term" value="P:cysteine biosynthetic process from serine"/>
    <property type="evidence" value="ECO:0007669"/>
    <property type="project" value="UniProtKB-UniRule"/>
</dbReference>
<feature type="binding site" evidence="9">
    <location>
        <begin position="175"/>
        <end position="179"/>
    </location>
    <ligand>
        <name>pyridoxal 5'-phosphate</name>
        <dbReference type="ChEBI" id="CHEBI:597326"/>
    </ligand>
</feature>
<feature type="domain" description="Tryptophan synthase beta chain-like PALP" evidence="12">
    <location>
        <begin position="6"/>
        <end position="282"/>
    </location>
</feature>
<dbReference type="NCBIfam" id="NF008735">
    <property type="entry name" value="PRK11761.1"/>
    <property type="match status" value="1"/>
</dbReference>
<dbReference type="Proteomes" id="UP000198729">
    <property type="component" value="Unassembled WGS sequence"/>
</dbReference>
<dbReference type="RefSeq" id="WP_090287526.1">
    <property type="nucleotide sequence ID" value="NZ_FMWO01000065.1"/>
</dbReference>
<feature type="binding site" evidence="9">
    <location>
        <position position="256"/>
    </location>
    <ligand>
        <name>pyridoxal 5'-phosphate</name>
        <dbReference type="ChEBI" id="CHEBI:597326"/>
    </ligand>
</feature>
<dbReference type="NCBIfam" id="TIGR01138">
    <property type="entry name" value="cysM"/>
    <property type="match status" value="1"/>
</dbReference>
<keyword evidence="5 11" id="KW-0808">Transferase</keyword>
<dbReference type="Pfam" id="PF00291">
    <property type="entry name" value="PALP"/>
    <property type="match status" value="1"/>
</dbReference>
<evidence type="ECO:0000256" key="11">
    <source>
        <dbReference type="RuleBase" id="RU003985"/>
    </source>
</evidence>
<dbReference type="STRING" id="51642.NSMM_560008"/>
<feature type="modified residue" description="N6-(pyridoxal phosphate)lysine" evidence="10">
    <location>
        <position position="42"/>
    </location>
</feature>
<sequence>MYKSIENFVGHTPLVRLKRIPGQTSNVILAKLEGNNPAGSVKDRPAFSMIMRAQQRGKIKPGDTLIEATSGNTGIALAMTAAMMGYRMILVMPENQSIERRQAMAAFGAEIILTPKEGSMEQARDVAEQLRAQGGGVILDQFANPDNPLAHYEGTAPEIWQDTEGGITHFVSSMGTTGTIMGCGRFFREKKPDIEIIGVQPEEGAQIPGIRKWPQAYLPEIYDPARVDRILLVSQMEAEAMTRRLAREEGLFTGISSGGALVAAMRVAEQVSDAVVVFIACDRGDRYLSTGVFATEST</sequence>
<evidence type="ECO:0000256" key="4">
    <source>
        <dbReference type="ARBA" id="ARBA00022605"/>
    </source>
</evidence>
<evidence type="ECO:0000313" key="13">
    <source>
        <dbReference type="EMBL" id="SCZ86469.1"/>
    </source>
</evidence>
<dbReference type="InterPro" id="IPR050214">
    <property type="entry name" value="Cys_Synth/Cystath_Beta-Synth"/>
</dbReference>
<keyword evidence="13" id="KW-0378">Hydrolase</keyword>
<protein>
    <recommendedName>
        <fullName evidence="11">Cysteine synthase</fullName>
        <ecNumber evidence="11">2.5.1.47</ecNumber>
    </recommendedName>
</protein>
<evidence type="ECO:0000313" key="14">
    <source>
        <dbReference type="Proteomes" id="UP000198729"/>
    </source>
</evidence>
<evidence type="ECO:0000256" key="5">
    <source>
        <dbReference type="ARBA" id="ARBA00022679"/>
    </source>
</evidence>
<dbReference type="PANTHER" id="PTHR10314">
    <property type="entry name" value="CYSTATHIONINE BETA-SYNTHASE"/>
    <property type="match status" value="1"/>
</dbReference>
<accession>A0A1G5SJD1</accession>